<comment type="similarity">
    <text evidence="1">Belongs to the flavoredoxin family.</text>
</comment>
<dbReference type="PANTHER" id="PTHR43567">
    <property type="entry name" value="FLAVOREDOXIN-RELATED-RELATED"/>
    <property type="match status" value="1"/>
</dbReference>
<evidence type="ECO:0000313" key="3">
    <source>
        <dbReference type="EMBL" id="HIR92323.1"/>
    </source>
</evidence>
<reference evidence="3" key="2">
    <citation type="journal article" date="2021" name="PeerJ">
        <title>Extensive microbial diversity within the chicken gut microbiome revealed by metagenomics and culture.</title>
        <authorList>
            <person name="Gilroy R."/>
            <person name="Ravi A."/>
            <person name="Getino M."/>
            <person name="Pursley I."/>
            <person name="Horton D.L."/>
            <person name="Alikhan N.F."/>
            <person name="Baker D."/>
            <person name="Gharbi K."/>
            <person name="Hall N."/>
            <person name="Watson M."/>
            <person name="Adriaenssens E.M."/>
            <person name="Foster-Nyarko E."/>
            <person name="Jarju S."/>
            <person name="Secka A."/>
            <person name="Antonio M."/>
            <person name="Oren A."/>
            <person name="Chaudhuri R.R."/>
            <person name="La Ragione R."/>
            <person name="Hildebrand F."/>
            <person name="Pallen M.J."/>
        </authorList>
    </citation>
    <scope>NUCLEOTIDE SEQUENCE</scope>
    <source>
        <strain evidence="3">ChiSxjej1B13-7041</strain>
    </source>
</reference>
<dbReference type="Gene3D" id="2.30.110.10">
    <property type="entry name" value="Electron Transport, Fmn-binding Protein, Chain A"/>
    <property type="match status" value="1"/>
</dbReference>
<dbReference type="GO" id="GO:0016646">
    <property type="term" value="F:oxidoreductase activity, acting on the CH-NH group of donors, NAD or NADP as acceptor"/>
    <property type="evidence" value="ECO:0007669"/>
    <property type="project" value="UniProtKB-ARBA"/>
</dbReference>
<reference evidence="3" key="1">
    <citation type="submission" date="2020-10" db="EMBL/GenBank/DDBJ databases">
        <authorList>
            <person name="Gilroy R."/>
        </authorList>
    </citation>
    <scope>NUCLEOTIDE SEQUENCE</scope>
    <source>
        <strain evidence="3">ChiSxjej1B13-7041</strain>
    </source>
</reference>
<dbReference type="Proteomes" id="UP000886841">
    <property type="component" value="Unassembled WGS sequence"/>
</dbReference>
<dbReference type="InterPro" id="IPR052174">
    <property type="entry name" value="Flavoredoxin"/>
</dbReference>
<dbReference type="InterPro" id="IPR012349">
    <property type="entry name" value="Split_barrel_FMN-bd"/>
</dbReference>
<dbReference type="InterPro" id="IPR002563">
    <property type="entry name" value="Flavin_Rdtase-like_dom"/>
</dbReference>
<accession>A0A9D1JEW7</accession>
<name>A0A9D1JEW7_9FIRM</name>
<dbReference type="Pfam" id="PF01613">
    <property type="entry name" value="Flavin_Reduct"/>
    <property type="match status" value="1"/>
</dbReference>
<organism evidence="3 4">
    <name type="scientific">Candidatus Egerieimonas intestinavium</name>
    <dbReference type="NCBI Taxonomy" id="2840777"/>
    <lineage>
        <taxon>Bacteria</taxon>
        <taxon>Bacillati</taxon>
        <taxon>Bacillota</taxon>
        <taxon>Clostridia</taxon>
        <taxon>Lachnospirales</taxon>
        <taxon>Lachnospiraceae</taxon>
        <taxon>Lachnospiraceae incertae sedis</taxon>
        <taxon>Candidatus Egerieimonas</taxon>
    </lineage>
</organism>
<proteinExistence type="inferred from homology"/>
<evidence type="ECO:0000259" key="2">
    <source>
        <dbReference type="Pfam" id="PF01613"/>
    </source>
</evidence>
<feature type="domain" description="Flavin reductase like" evidence="2">
    <location>
        <begin position="22"/>
        <end position="163"/>
    </location>
</feature>
<dbReference type="SUPFAM" id="SSF50475">
    <property type="entry name" value="FMN-binding split barrel"/>
    <property type="match status" value="1"/>
</dbReference>
<dbReference type="GO" id="GO:0010181">
    <property type="term" value="F:FMN binding"/>
    <property type="evidence" value="ECO:0007669"/>
    <property type="project" value="InterPro"/>
</dbReference>
<evidence type="ECO:0000313" key="4">
    <source>
        <dbReference type="Proteomes" id="UP000886841"/>
    </source>
</evidence>
<comment type="caution">
    <text evidence="3">The sequence shown here is derived from an EMBL/GenBank/DDBJ whole genome shotgun (WGS) entry which is preliminary data.</text>
</comment>
<protein>
    <submittedName>
        <fullName evidence="3">Flavin reductase family protein</fullName>
    </submittedName>
</protein>
<gene>
    <name evidence="3" type="ORF">IAB98_02730</name>
</gene>
<dbReference type="PANTHER" id="PTHR43567:SF5">
    <property type="entry name" value="HYPOTHETICAL CYTOSOLIC PROTEIN"/>
    <property type="match status" value="1"/>
</dbReference>
<sequence length="165" mass="18719">MREINVKELQRNPFSMIGDEWMLISALKDGEMNTMTASWGGVGVLWGKNVVTVYIRPQRYTKEFVDAGELFTISVLGSGYRKELGYLGSVSGRDENKIAKSGLHPLELDGTAAFEEAEVVLVCRKCYADWLKPENMLNPEDDSKWYPQKDYHAVYIAEIVKAYVK</sequence>
<dbReference type="EMBL" id="DVHU01000023">
    <property type="protein sequence ID" value="HIR92323.1"/>
    <property type="molecule type" value="Genomic_DNA"/>
</dbReference>
<evidence type="ECO:0000256" key="1">
    <source>
        <dbReference type="ARBA" id="ARBA00038054"/>
    </source>
</evidence>
<dbReference type="AlphaFoldDB" id="A0A9D1JEW7"/>